<dbReference type="CDD" id="cd02440">
    <property type="entry name" value="AdoMet_MTases"/>
    <property type="match status" value="1"/>
</dbReference>
<dbReference type="FunFam" id="3.40.50.150:FF:000013">
    <property type="entry name" value="Spermidine synthase"/>
    <property type="match status" value="1"/>
</dbReference>
<dbReference type="InterPro" id="IPR030374">
    <property type="entry name" value="PABS"/>
</dbReference>
<feature type="domain" description="PABS" evidence="4">
    <location>
        <begin position="19"/>
        <end position="258"/>
    </location>
</feature>
<dbReference type="PANTHER" id="PTHR11558:SF28">
    <property type="entry name" value="SPERMIDINE SYNTHASE 2-LIKE"/>
    <property type="match status" value="1"/>
</dbReference>
<dbReference type="InterPro" id="IPR030373">
    <property type="entry name" value="PABS_CS"/>
</dbReference>
<dbReference type="GO" id="GO:0005829">
    <property type="term" value="C:cytosol"/>
    <property type="evidence" value="ECO:0007669"/>
    <property type="project" value="TreeGrafter"/>
</dbReference>
<evidence type="ECO:0000313" key="5">
    <source>
        <dbReference type="EMBL" id="CAL1367603.1"/>
    </source>
</evidence>
<dbReference type="InterPro" id="IPR001045">
    <property type="entry name" value="Spermi_synthase"/>
</dbReference>
<organism evidence="5 6">
    <name type="scientific">Linum trigynum</name>
    <dbReference type="NCBI Taxonomy" id="586398"/>
    <lineage>
        <taxon>Eukaryota</taxon>
        <taxon>Viridiplantae</taxon>
        <taxon>Streptophyta</taxon>
        <taxon>Embryophyta</taxon>
        <taxon>Tracheophyta</taxon>
        <taxon>Spermatophyta</taxon>
        <taxon>Magnoliopsida</taxon>
        <taxon>eudicotyledons</taxon>
        <taxon>Gunneridae</taxon>
        <taxon>Pentapetalae</taxon>
        <taxon>rosids</taxon>
        <taxon>fabids</taxon>
        <taxon>Malpighiales</taxon>
        <taxon>Linaceae</taxon>
        <taxon>Linum</taxon>
    </lineage>
</organism>
<dbReference type="InterPro" id="IPR037163">
    <property type="entry name" value="Spermidine_synt_N_sf"/>
</dbReference>
<evidence type="ECO:0000256" key="1">
    <source>
        <dbReference type="ARBA" id="ARBA00007867"/>
    </source>
</evidence>
<dbReference type="HAMAP" id="MF_00198">
    <property type="entry name" value="Spermidine_synth"/>
    <property type="match status" value="1"/>
</dbReference>
<dbReference type="PANTHER" id="PTHR11558">
    <property type="entry name" value="SPERMIDINE/SPERMINE SYNTHASE"/>
    <property type="match status" value="1"/>
</dbReference>
<protein>
    <recommendedName>
        <fullName evidence="4">PABS domain-containing protein</fullName>
    </recommendedName>
</protein>
<comment type="similarity">
    <text evidence="1">Belongs to the spermidine/spermine synthase family.</text>
</comment>
<dbReference type="Gene3D" id="2.30.140.10">
    <property type="entry name" value="Spermidine synthase, tetramerisation domain"/>
    <property type="match status" value="1"/>
</dbReference>
<dbReference type="PROSITE" id="PS01330">
    <property type="entry name" value="PABS_1"/>
    <property type="match status" value="1"/>
</dbReference>
<dbReference type="AlphaFoldDB" id="A0AAV2D786"/>
<sequence>MGEIGGDSCDDIAAGKIPAGWFVNVQKGWPGEALCFEVEKILFQAKSKYQQHILVFQSASYGKVVMLDGSLQLTEKDEFAYQELITHLPLCSIPNPKKVLLIGGGDGGILAEASRHSSLERIDICEIDHLVIDVYKRFFPEIAIGYNDRRVRVHMGDGIEFLKAVPGGTYDAIILDAFTNMGPNGDVVENESFLRTVANALRPGGVMCCPADSLWSTGFSLPNVVAKCRKVFKGSVSYAWSSVPSYSSGMIGYMLCSKEGPSVDFKHPINPLNPEHLGVAKGPPRFYTSEVHAAAFCLPSFAHGRA</sequence>
<evidence type="ECO:0000256" key="3">
    <source>
        <dbReference type="PROSITE-ProRule" id="PRU00354"/>
    </source>
</evidence>
<gene>
    <name evidence="5" type="ORF">LTRI10_LOCUS11185</name>
</gene>
<name>A0AAV2D786_9ROSI</name>
<evidence type="ECO:0000259" key="4">
    <source>
        <dbReference type="PROSITE" id="PS51006"/>
    </source>
</evidence>
<dbReference type="Gene3D" id="3.40.50.150">
    <property type="entry name" value="Vaccinia Virus protein VP39"/>
    <property type="match status" value="1"/>
</dbReference>
<keyword evidence="6" id="KW-1185">Reference proteome</keyword>
<dbReference type="GO" id="GO:0008295">
    <property type="term" value="P:spermidine biosynthetic process"/>
    <property type="evidence" value="ECO:0007669"/>
    <property type="project" value="TreeGrafter"/>
</dbReference>
<dbReference type="InterPro" id="IPR029063">
    <property type="entry name" value="SAM-dependent_MTases_sf"/>
</dbReference>
<keyword evidence="3" id="KW-0620">Polyamine biosynthesis</keyword>
<accession>A0AAV2D786</accession>
<evidence type="ECO:0000256" key="2">
    <source>
        <dbReference type="ARBA" id="ARBA00022679"/>
    </source>
</evidence>
<dbReference type="InterPro" id="IPR035246">
    <property type="entry name" value="Spermidine_synt_N"/>
</dbReference>
<dbReference type="SUPFAM" id="SSF53335">
    <property type="entry name" value="S-adenosyl-L-methionine-dependent methyltransferases"/>
    <property type="match status" value="1"/>
</dbReference>
<reference evidence="5 6" key="1">
    <citation type="submission" date="2024-04" db="EMBL/GenBank/DDBJ databases">
        <authorList>
            <person name="Fracassetti M."/>
        </authorList>
    </citation>
    <scope>NUCLEOTIDE SEQUENCE [LARGE SCALE GENOMIC DNA]</scope>
</reference>
<keyword evidence="2 3" id="KW-0808">Transferase</keyword>
<dbReference type="Pfam" id="PF17284">
    <property type="entry name" value="Spermine_synt_N"/>
    <property type="match status" value="1"/>
</dbReference>
<dbReference type="EMBL" id="OZ034815">
    <property type="protein sequence ID" value="CAL1367603.1"/>
    <property type="molecule type" value="Genomic_DNA"/>
</dbReference>
<dbReference type="Proteomes" id="UP001497516">
    <property type="component" value="Chromosome 2"/>
</dbReference>
<feature type="active site" description="Proton acceptor" evidence="3">
    <location>
        <position position="176"/>
    </location>
</feature>
<dbReference type="Pfam" id="PF01564">
    <property type="entry name" value="Spermine_synth"/>
    <property type="match status" value="1"/>
</dbReference>
<dbReference type="GO" id="GO:0004766">
    <property type="term" value="F:spermidine synthase activity"/>
    <property type="evidence" value="ECO:0007669"/>
    <property type="project" value="TreeGrafter"/>
</dbReference>
<proteinExistence type="inferred from homology"/>
<dbReference type="PROSITE" id="PS51006">
    <property type="entry name" value="PABS_2"/>
    <property type="match status" value="1"/>
</dbReference>
<evidence type="ECO:0000313" key="6">
    <source>
        <dbReference type="Proteomes" id="UP001497516"/>
    </source>
</evidence>